<dbReference type="RefSeq" id="XP_023462247.1">
    <property type="nucleotide sequence ID" value="XM_023612086.1"/>
</dbReference>
<dbReference type="STRING" id="1340429.A0A2G4SIG4"/>
<gene>
    <name evidence="1" type="ORF">RHIMIDRAFT_268828</name>
</gene>
<dbReference type="GeneID" id="35443075"/>
<name>A0A2G4SIG4_RHIZD</name>
<evidence type="ECO:0000313" key="2">
    <source>
        <dbReference type="Proteomes" id="UP000242254"/>
    </source>
</evidence>
<reference evidence="1 2" key="1">
    <citation type="journal article" date="2016" name="Proc. Natl. Acad. Sci. U.S.A.">
        <title>Lipid metabolic changes in an early divergent fungus govern the establishment of a mutualistic symbiosis with endobacteria.</title>
        <authorList>
            <person name="Lastovetsky O.A."/>
            <person name="Gaspar M.L."/>
            <person name="Mondo S.J."/>
            <person name="LaButti K.M."/>
            <person name="Sandor L."/>
            <person name="Grigoriev I.V."/>
            <person name="Henry S.A."/>
            <person name="Pawlowska T.E."/>
        </authorList>
    </citation>
    <scope>NUCLEOTIDE SEQUENCE [LARGE SCALE GENOMIC DNA]</scope>
    <source>
        <strain evidence="1 2">ATCC 52813</strain>
    </source>
</reference>
<evidence type="ECO:0000313" key="1">
    <source>
        <dbReference type="EMBL" id="PHZ08539.1"/>
    </source>
</evidence>
<organism evidence="1 2">
    <name type="scientific">Rhizopus microsporus ATCC 52813</name>
    <dbReference type="NCBI Taxonomy" id="1340429"/>
    <lineage>
        <taxon>Eukaryota</taxon>
        <taxon>Fungi</taxon>
        <taxon>Fungi incertae sedis</taxon>
        <taxon>Mucoromycota</taxon>
        <taxon>Mucoromycotina</taxon>
        <taxon>Mucoromycetes</taxon>
        <taxon>Mucorales</taxon>
        <taxon>Mucorineae</taxon>
        <taxon>Rhizopodaceae</taxon>
        <taxon>Rhizopus</taxon>
    </lineage>
</organism>
<dbReference type="AlphaFoldDB" id="A0A2G4SIG4"/>
<keyword evidence="2" id="KW-1185">Reference proteome</keyword>
<dbReference type="EMBL" id="KZ303864">
    <property type="protein sequence ID" value="PHZ08539.1"/>
    <property type="molecule type" value="Genomic_DNA"/>
</dbReference>
<dbReference type="Proteomes" id="UP000242254">
    <property type="component" value="Unassembled WGS sequence"/>
</dbReference>
<sequence length="85" mass="9710">MIIQEFMQAKDARRLIIPSFEANSLEGETKLTKPVASGLYTVRHFVSVDIPYLVHDLSVLRVKPIPRLKFMKVNNIYISSTSPLH</sequence>
<accession>A0A2G4SIG4</accession>
<protein>
    <submittedName>
        <fullName evidence="1">Uncharacterized protein</fullName>
    </submittedName>
</protein>
<proteinExistence type="predicted"/>